<dbReference type="Proteomes" id="UP000007039">
    <property type="component" value="Chromosome"/>
</dbReference>
<feature type="binding site" evidence="1">
    <location>
        <position position="60"/>
    </location>
    <ligand>
        <name>Mg(2+)</name>
        <dbReference type="ChEBI" id="CHEBI:18420"/>
        <label>1</label>
    </ligand>
</feature>
<proteinExistence type="predicted"/>
<dbReference type="eggNOG" id="COG1397">
    <property type="taxonomic scope" value="Bacteria"/>
</dbReference>
<dbReference type="HOGENOM" id="CLU_993108_0_0_0"/>
<dbReference type="Pfam" id="PF03747">
    <property type="entry name" value="ADP_ribosyl_GH"/>
    <property type="match status" value="1"/>
</dbReference>
<dbReference type="PANTHER" id="PTHR16222:SF12">
    <property type="entry name" value="ADP-RIBOSYLGLYCOHYDROLASE-RELATED"/>
    <property type="match status" value="1"/>
</dbReference>
<feature type="binding site" evidence="1">
    <location>
        <position position="245"/>
    </location>
    <ligand>
        <name>Mg(2+)</name>
        <dbReference type="ChEBI" id="CHEBI:18420"/>
        <label>1</label>
    </ligand>
</feature>
<dbReference type="InterPro" id="IPR005502">
    <property type="entry name" value="Ribosyl_crysJ1"/>
</dbReference>
<gene>
    <name evidence="2" type="ordered locus">Calni_0682</name>
</gene>
<dbReference type="GO" id="GO:0047407">
    <property type="term" value="F:ADP-ribosyl-[dinitrogen reductase] hydrolase activity"/>
    <property type="evidence" value="ECO:0007669"/>
    <property type="project" value="UniProtKB-EC"/>
</dbReference>
<organism evidence="2 3">
    <name type="scientific">Calditerrivibrio nitroreducens (strain DSM 19672 / NBRC 101217 / Yu37-1)</name>
    <dbReference type="NCBI Taxonomy" id="768670"/>
    <lineage>
        <taxon>Bacteria</taxon>
        <taxon>Pseudomonadati</taxon>
        <taxon>Deferribacterota</taxon>
        <taxon>Deferribacteres</taxon>
        <taxon>Deferribacterales</taxon>
        <taxon>Calditerrivibrionaceae</taxon>
    </lineage>
</organism>
<reference key="1">
    <citation type="submission" date="2010-11" db="EMBL/GenBank/DDBJ databases">
        <title>The complete genome of chromosome of Calditerrivibrio nitroreducens DSM 19672.</title>
        <authorList>
            <consortium name="US DOE Joint Genome Institute (JGI-PGF)"/>
            <person name="Lucas S."/>
            <person name="Copeland A."/>
            <person name="Lapidus A."/>
            <person name="Bruce D."/>
            <person name="Goodwin L."/>
            <person name="Pitluck S."/>
            <person name="Kyrpides N."/>
            <person name="Mavromatis K."/>
            <person name="Ivanova N."/>
            <person name="Mikhailova N."/>
            <person name="Zeytun A."/>
            <person name="Brettin T."/>
            <person name="Detter J.C."/>
            <person name="Tapia R."/>
            <person name="Han C."/>
            <person name="Land M."/>
            <person name="Hauser L."/>
            <person name="Markowitz V."/>
            <person name="Cheng J.-F."/>
            <person name="Hugenholtz P."/>
            <person name="Woyke T."/>
            <person name="Wu D."/>
            <person name="Spring S."/>
            <person name="Schroeder M."/>
            <person name="Brambilla E."/>
            <person name="Klenk H.-P."/>
            <person name="Eisen J.A."/>
        </authorList>
    </citation>
    <scope>NUCLEOTIDE SEQUENCE [LARGE SCALE GENOMIC DNA]</scope>
    <source>
        <strain>DSM 19672</strain>
    </source>
</reference>
<evidence type="ECO:0000313" key="2">
    <source>
        <dbReference type="EMBL" id="ADR18593.1"/>
    </source>
</evidence>
<dbReference type="Gene3D" id="1.10.4080.10">
    <property type="entry name" value="ADP-ribosylation/Crystallin J1"/>
    <property type="match status" value="1"/>
</dbReference>
<protein>
    <submittedName>
        <fullName evidence="2">ADP-ribosyl-(Dinitrogen reductase) hydrolase</fullName>
        <ecNumber evidence="2">3.2.2.24</ecNumber>
    </submittedName>
</protein>
<dbReference type="OrthoDB" id="9798107at2"/>
<dbReference type="EMBL" id="CP002347">
    <property type="protein sequence ID" value="ADR18593.1"/>
    <property type="molecule type" value="Genomic_DNA"/>
</dbReference>
<dbReference type="SUPFAM" id="SSF101478">
    <property type="entry name" value="ADP-ribosylglycohydrolase"/>
    <property type="match status" value="1"/>
</dbReference>
<dbReference type="GO" id="GO:0046872">
    <property type="term" value="F:metal ion binding"/>
    <property type="evidence" value="ECO:0007669"/>
    <property type="project" value="UniProtKB-KW"/>
</dbReference>
<dbReference type="AlphaFoldDB" id="E4TG43"/>
<keyword evidence="3" id="KW-1185">Reference proteome</keyword>
<reference evidence="2" key="2">
    <citation type="journal article" date="2011" name="Stand. Genomic Sci.">
        <title>Complete genome sequence of Calditerrivibrio nitroreducens type strain (Yu37-1).</title>
        <authorList>
            <person name="Pitluck S."/>
            <person name="Sikorski J."/>
            <person name="Zeytun A."/>
            <person name="Lapidus A."/>
            <person name="Nolan M."/>
            <person name="Lucas S."/>
            <person name="Hammon N."/>
            <person name="Deshpande S."/>
            <person name="Cheng J.F."/>
            <person name="Tapia R."/>
            <person name="Han C."/>
            <person name="Goodwin L."/>
            <person name="Liolios K."/>
            <person name="Pagani I."/>
            <person name="Ivanova N."/>
            <person name="Mavromatis K."/>
            <person name="Pati A."/>
            <person name="Chen A."/>
            <person name="Palaniappan K."/>
            <person name="Hauser L."/>
            <person name="Chang Y.J."/>
            <person name="Jeffries C.D."/>
            <person name="Detter J.C."/>
            <person name="Brambilla E."/>
            <person name="Djao O.D."/>
            <person name="Rohde M."/>
            <person name="Spring S."/>
            <person name="Goker M."/>
            <person name="Woyke T."/>
            <person name="Bristow J."/>
            <person name="Eisen J.A."/>
            <person name="Markowitz V."/>
            <person name="Hugenholtz P."/>
            <person name="Kyrpides N.C."/>
            <person name="Klenk H.P."/>
            <person name="Land M."/>
        </authorList>
    </citation>
    <scope>NUCLEOTIDE SEQUENCE [LARGE SCALE GENOMIC DNA]</scope>
    <source>
        <strain evidence="2">DSM 19672</strain>
    </source>
</reference>
<dbReference type="KEGG" id="cni:Calni_0682"/>
<dbReference type="InterPro" id="IPR013479">
    <property type="entry name" value="ADP-ribosyl_diN_reduct_hydro"/>
</dbReference>
<keyword evidence="1" id="KW-0460">Magnesium</keyword>
<dbReference type="InterPro" id="IPR050792">
    <property type="entry name" value="ADP-ribosylglycohydrolase"/>
</dbReference>
<comment type="cofactor">
    <cofactor evidence="1">
        <name>Mg(2+)</name>
        <dbReference type="ChEBI" id="CHEBI:18420"/>
    </cofactor>
    <text evidence="1">Binds 2 magnesium ions per subunit.</text>
</comment>
<keyword evidence="2" id="KW-0378">Hydrolase</keyword>
<dbReference type="PANTHER" id="PTHR16222">
    <property type="entry name" value="ADP-RIBOSYLGLYCOHYDROLASE"/>
    <property type="match status" value="1"/>
</dbReference>
<sequence length="294" mass="32769" precursor="true">MESSFIKKSIAAFLGFAIGDAFGATTEFMTKKEIEVKYGKLKSIVGGGWLHLKPGKVTDDTEMSIALARSIVDNKSFSQKIVADYFLKWMQSKPVDIGNTIRFSLINYMKKSKYEADYDESSAGNGALMRSVPVCIYAKGDVDVLKEIALKQAHITHNNKLSDLAVINYCETLNILLTGGSKIQALEKVSKFINEHKIFSFSRYKGENSGYIVDTYKAIMHFYFEGVSFKDTMIETVNNGGDSDTIGALVGALCGATYELNSIPKKWINKLDKNVYKEIMELTVSLCNLRVNIF</sequence>
<feature type="binding site" evidence="1">
    <location>
        <position position="244"/>
    </location>
    <ligand>
        <name>Mg(2+)</name>
        <dbReference type="ChEBI" id="CHEBI:18420"/>
        <label>1</label>
    </ligand>
</feature>
<name>E4TG43_CALNY</name>
<feature type="binding site" evidence="1">
    <location>
        <position position="58"/>
    </location>
    <ligand>
        <name>Mg(2+)</name>
        <dbReference type="ChEBI" id="CHEBI:18420"/>
        <label>1</label>
    </ligand>
</feature>
<feature type="binding site" evidence="1">
    <location>
        <position position="242"/>
    </location>
    <ligand>
        <name>Mg(2+)</name>
        <dbReference type="ChEBI" id="CHEBI:18420"/>
        <label>1</label>
    </ligand>
</feature>
<accession>E4TG43</accession>
<dbReference type="STRING" id="768670.Calni_0682"/>
<feature type="binding site" evidence="1">
    <location>
        <position position="59"/>
    </location>
    <ligand>
        <name>Mg(2+)</name>
        <dbReference type="ChEBI" id="CHEBI:18420"/>
        <label>1</label>
    </ligand>
</feature>
<dbReference type="EC" id="3.2.2.24" evidence="2"/>
<dbReference type="RefSeq" id="WP_013450806.1">
    <property type="nucleotide sequence ID" value="NC_014758.1"/>
</dbReference>
<evidence type="ECO:0000256" key="1">
    <source>
        <dbReference type="PIRSR" id="PIRSR605502-1"/>
    </source>
</evidence>
<dbReference type="InterPro" id="IPR036705">
    <property type="entry name" value="Ribosyl_crysJ1_sf"/>
</dbReference>
<keyword evidence="1" id="KW-0479">Metal-binding</keyword>
<dbReference type="NCBIfam" id="TIGR02662">
    <property type="entry name" value="dinitro_DRAG"/>
    <property type="match status" value="1"/>
</dbReference>
<keyword evidence="2" id="KW-0326">Glycosidase</keyword>
<evidence type="ECO:0000313" key="3">
    <source>
        <dbReference type="Proteomes" id="UP000007039"/>
    </source>
</evidence>